<gene>
    <name evidence="1" type="ORF">MPNT_320002</name>
</gene>
<dbReference type="AlphaFoldDB" id="A0A8J2FT07"/>
<proteinExistence type="predicted"/>
<comment type="caution">
    <text evidence="1">The sequence shown here is derived from an EMBL/GenBank/DDBJ whole genome shotgun (WGS) entry which is preliminary data.</text>
</comment>
<name>A0A8J2FT07_9BACT</name>
<accession>A0A8J2FT07</accession>
<protein>
    <submittedName>
        <fullName evidence="1">Uncharacterized protein</fullName>
    </submittedName>
</protein>
<reference evidence="1" key="1">
    <citation type="submission" date="2021-02" db="EMBL/GenBank/DDBJ databases">
        <authorList>
            <person name="Cremers G."/>
            <person name="Picone N."/>
        </authorList>
    </citation>
    <scope>NUCLEOTIDE SEQUENCE</scope>
    <source>
        <strain evidence="1">PQ17</strain>
    </source>
</reference>
<organism evidence="1 2">
    <name type="scientific">Candidatus Methylacidithermus pantelleriae</name>
    <dbReference type="NCBI Taxonomy" id="2744239"/>
    <lineage>
        <taxon>Bacteria</taxon>
        <taxon>Pseudomonadati</taxon>
        <taxon>Verrucomicrobiota</taxon>
        <taxon>Methylacidiphilae</taxon>
        <taxon>Methylacidiphilales</taxon>
        <taxon>Methylacidiphilaceae</taxon>
        <taxon>Candidatus Methylacidithermus</taxon>
    </lineage>
</organism>
<dbReference type="EMBL" id="CAJNOB010000026">
    <property type="protein sequence ID" value="CAF0699988.1"/>
    <property type="molecule type" value="Genomic_DNA"/>
</dbReference>
<keyword evidence="2" id="KW-1185">Reference proteome</keyword>
<evidence type="ECO:0000313" key="2">
    <source>
        <dbReference type="Proteomes" id="UP000663859"/>
    </source>
</evidence>
<dbReference type="Proteomes" id="UP000663859">
    <property type="component" value="Unassembled WGS sequence"/>
</dbReference>
<sequence length="93" mass="10590">MPAPFGAKEEVIRTLSKAIELWALRSNCCQSKRANWLVRGQSTRLVGIARCSVHEEAEYCAIQARFKQNHLGKTRRFRAEWKRLAARGSKGTC</sequence>
<evidence type="ECO:0000313" key="1">
    <source>
        <dbReference type="EMBL" id="CAF0699988.1"/>
    </source>
</evidence>